<feature type="transmembrane region" description="Helical" evidence="7">
    <location>
        <begin position="111"/>
        <end position="129"/>
    </location>
</feature>
<evidence type="ECO:0000313" key="11">
    <source>
        <dbReference type="Proteomes" id="UP000182652"/>
    </source>
</evidence>
<keyword evidence="5 7" id="KW-1133">Transmembrane helix</keyword>
<dbReference type="SUPFAM" id="SSF82861">
    <property type="entry name" value="Mechanosensitive channel protein MscS (YggB), transmembrane region"/>
    <property type="match status" value="1"/>
</dbReference>
<dbReference type="SUPFAM" id="SSF50182">
    <property type="entry name" value="Sm-like ribonucleoproteins"/>
    <property type="match status" value="1"/>
</dbReference>
<dbReference type="InterPro" id="IPR049142">
    <property type="entry name" value="MS_channel_1st"/>
</dbReference>
<evidence type="ECO:0000256" key="5">
    <source>
        <dbReference type="ARBA" id="ARBA00022989"/>
    </source>
</evidence>
<dbReference type="STRING" id="156980.SAMN04489745_1801"/>
<feature type="transmembrane region" description="Helical" evidence="7">
    <location>
        <begin position="25"/>
        <end position="43"/>
    </location>
</feature>
<evidence type="ECO:0000313" key="10">
    <source>
        <dbReference type="EMBL" id="SEB99690.1"/>
    </source>
</evidence>
<dbReference type="InterPro" id="IPR045276">
    <property type="entry name" value="YbiO_bact"/>
</dbReference>
<dbReference type="Proteomes" id="UP000182652">
    <property type="component" value="Unassembled WGS sequence"/>
</dbReference>
<dbReference type="InterPro" id="IPR010920">
    <property type="entry name" value="LSM_dom_sf"/>
</dbReference>
<dbReference type="Gene3D" id="2.30.30.60">
    <property type="match status" value="1"/>
</dbReference>
<dbReference type="GO" id="GO:0005886">
    <property type="term" value="C:plasma membrane"/>
    <property type="evidence" value="ECO:0007669"/>
    <property type="project" value="UniProtKB-SubCell"/>
</dbReference>
<keyword evidence="6 7" id="KW-0472">Membrane</keyword>
<dbReference type="PANTHER" id="PTHR30460">
    <property type="entry name" value="MODERATE CONDUCTANCE MECHANOSENSITIVE CHANNEL YBIO"/>
    <property type="match status" value="1"/>
</dbReference>
<evidence type="ECO:0000256" key="3">
    <source>
        <dbReference type="ARBA" id="ARBA00022475"/>
    </source>
</evidence>
<evidence type="ECO:0000256" key="4">
    <source>
        <dbReference type="ARBA" id="ARBA00022692"/>
    </source>
</evidence>
<dbReference type="Gene3D" id="1.10.287.1260">
    <property type="match status" value="1"/>
</dbReference>
<dbReference type="EMBL" id="FNSN01000003">
    <property type="protein sequence ID" value="SEB99690.1"/>
    <property type="molecule type" value="Genomic_DNA"/>
</dbReference>
<name>A0A1H4NWX0_9MICC</name>
<gene>
    <name evidence="10" type="ORF">SAMN04489745_1801</name>
</gene>
<evidence type="ECO:0000259" key="9">
    <source>
        <dbReference type="Pfam" id="PF21088"/>
    </source>
</evidence>
<dbReference type="Pfam" id="PF00924">
    <property type="entry name" value="MS_channel_2nd"/>
    <property type="match status" value="1"/>
</dbReference>
<feature type="domain" description="Mechanosensitive ion channel transmembrane helices 2/3" evidence="9">
    <location>
        <begin position="91"/>
        <end position="131"/>
    </location>
</feature>
<feature type="transmembrane region" description="Helical" evidence="7">
    <location>
        <begin position="84"/>
        <end position="105"/>
    </location>
</feature>
<evidence type="ECO:0000259" key="8">
    <source>
        <dbReference type="Pfam" id="PF00924"/>
    </source>
</evidence>
<protein>
    <submittedName>
        <fullName evidence="10">Small conductance mechanosensitive channel</fullName>
    </submittedName>
</protein>
<evidence type="ECO:0000256" key="7">
    <source>
        <dbReference type="SAM" id="Phobius"/>
    </source>
</evidence>
<comment type="subcellular location">
    <subcellularLocation>
        <location evidence="1">Cell membrane</location>
        <topology evidence="1">Multi-pass membrane protein</topology>
    </subcellularLocation>
</comment>
<organism evidence="10 11">
    <name type="scientific">Arthrobacter woluwensis</name>
    <dbReference type="NCBI Taxonomy" id="156980"/>
    <lineage>
        <taxon>Bacteria</taxon>
        <taxon>Bacillati</taxon>
        <taxon>Actinomycetota</taxon>
        <taxon>Actinomycetes</taxon>
        <taxon>Micrococcales</taxon>
        <taxon>Micrococcaceae</taxon>
        <taxon>Arthrobacter</taxon>
    </lineage>
</organism>
<evidence type="ECO:0000256" key="6">
    <source>
        <dbReference type="ARBA" id="ARBA00023136"/>
    </source>
</evidence>
<dbReference type="Pfam" id="PF21088">
    <property type="entry name" value="MS_channel_1st"/>
    <property type="match status" value="1"/>
</dbReference>
<keyword evidence="4 7" id="KW-0812">Transmembrane</keyword>
<dbReference type="InterPro" id="IPR006685">
    <property type="entry name" value="MscS_channel_2nd"/>
</dbReference>
<comment type="similarity">
    <text evidence="2">Belongs to the MscS (TC 1.A.23) family.</text>
</comment>
<reference evidence="10 11" key="1">
    <citation type="submission" date="2016-10" db="EMBL/GenBank/DDBJ databases">
        <authorList>
            <person name="de Groot N.N."/>
        </authorList>
    </citation>
    <scope>NUCLEOTIDE SEQUENCE [LARGE SCALE GENOMIC DNA]</scope>
    <source>
        <strain evidence="10 11">DSM 10495</strain>
    </source>
</reference>
<dbReference type="InterPro" id="IPR011014">
    <property type="entry name" value="MscS_channel_TM-2"/>
</dbReference>
<dbReference type="InterPro" id="IPR023408">
    <property type="entry name" value="MscS_beta-dom_sf"/>
</dbReference>
<keyword evidence="11" id="KW-1185">Reference proteome</keyword>
<dbReference type="PANTHER" id="PTHR30460:SF0">
    <property type="entry name" value="MODERATE CONDUCTANCE MECHANOSENSITIVE CHANNEL YBIO"/>
    <property type="match status" value="1"/>
</dbReference>
<keyword evidence="3" id="KW-1003">Cell membrane</keyword>
<accession>A0A1H4NWX0</accession>
<proteinExistence type="inferred from homology"/>
<dbReference type="AlphaFoldDB" id="A0A1H4NWX0"/>
<evidence type="ECO:0000256" key="2">
    <source>
        <dbReference type="ARBA" id="ARBA00008017"/>
    </source>
</evidence>
<evidence type="ECO:0000256" key="1">
    <source>
        <dbReference type="ARBA" id="ARBA00004651"/>
    </source>
</evidence>
<feature type="domain" description="Mechanosensitive ion channel MscS" evidence="8">
    <location>
        <begin position="133"/>
        <end position="192"/>
    </location>
</feature>
<sequence>MAFKTGSSEQAAIVMTGASVDFLEVAIVIAVGVLIWALATFLIRKVTKRIAQGITFLKKERFRWVAPALQALESQRREQRAKTIGSLLTSVTTVVISVIVVFYVLKAFGVDIAPLLASVGVVGIAIGFGSQQLIRDYLAGIFISLEDQYGIGDRIVTSEVEGVVKAVGLRITKVEGDDGTIWYLRNGEIMRVGNRSQGNYVPAETPSGTEEGQ</sequence>
<dbReference type="GO" id="GO:0008381">
    <property type="term" value="F:mechanosensitive monoatomic ion channel activity"/>
    <property type="evidence" value="ECO:0007669"/>
    <property type="project" value="InterPro"/>
</dbReference>